<dbReference type="InterPro" id="IPR011527">
    <property type="entry name" value="ABC1_TM_dom"/>
</dbReference>
<evidence type="ECO:0000256" key="4">
    <source>
        <dbReference type="ARBA" id="ARBA00022840"/>
    </source>
</evidence>
<feature type="domain" description="ABC transmembrane type-1" evidence="9">
    <location>
        <begin position="22"/>
        <end position="299"/>
    </location>
</feature>
<keyword evidence="5 7" id="KW-1133">Transmembrane helix</keyword>
<dbReference type="AlphaFoldDB" id="A0A0M6X0D8"/>
<dbReference type="InterPro" id="IPR036640">
    <property type="entry name" value="ABC1_TM_sf"/>
</dbReference>
<feature type="transmembrane region" description="Helical" evidence="7">
    <location>
        <begin position="118"/>
        <end position="137"/>
    </location>
</feature>
<dbReference type="OrthoDB" id="9770415at2"/>
<keyword evidence="11" id="KW-1185">Reference proteome</keyword>
<dbReference type="Proteomes" id="UP000049828">
    <property type="component" value="Unassembled WGS sequence"/>
</dbReference>
<evidence type="ECO:0000313" key="10">
    <source>
        <dbReference type="EMBL" id="CRL43442.1"/>
    </source>
</evidence>
<feature type="domain" description="ABC transporter" evidence="8">
    <location>
        <begin position="327"/>
        <end position="529"/>
    </location>
</feature>
<protein>
    <recommendedName>
        <fullName evidence="12">ABC transporter ATP-binding protein</fullName>
    </recommendedName>
</protein>
<evidence type="ECO:0000259" key="8">
    <source>
        <dbReference type="PROSITE" id="PS50893"/>
    </source>
</evidence>
<dbReference type="Pfam" id="PF00005">
    <property type="entry name" value="ABC_tran"/>
    <property type="match status" value="1"/>
</dbReference>
<dbReference type="SUPFAM" id="SSF90123">
    <property type="entry name" value="ABC transporter transmembrane region"/>
    <property type="match status" value="1"/>
</dbReference>
<feature type="transmembrane region" description="Helical" evidence="7">
    <location>
        <begin position="253"/>
        <end position="279"/>
    </location>
</feature>
<proteinExistence type="predicted"/>
<feature type="transmembrane region" description="Helical" evidence="7">
    <location>
        <begin position="21"/>
        <end position="44"/>
    </location>
</feature>
<dbReference type="RefSeq" id="WP_055040641.1">
    <property type="nucleotide sequence ID" value="NZ_CVRS01000131.1"/>
</dbReference>
<evidence type="ECO:0000259" key="9">
    <source>
        <dbReference type="PROSITE" id="PS50929"/>
    </source>
</evidence>
<keyword evidence="6 7" id="KW-0472">Membrane</keyword>
<dbReference type="InterPro" id="IPR039421">
    <property type="entry name" value="Type_1_exporter"/>
</dbReference>
<dbReference type="InterPro" id="IPR003593">
    <property type="entry name" value="AAA+_ATPase"/>
</dbReference>
<dbReference type="GO" id="GO:0016887">
    <property type="term" value="F:ATP hydrolysis activity"/>
    <property type="evidence" value="ECO:0007669"/>
    <property type="project" value="InterPro"/>
</dbReference>
<dbReference type="SUPFAM" id="SSF52540">
    <property type="entry name" value="P-loop containing nucleoside triphosphate hydrolases"/>
    <property type="match status" value="1"/>
</dbReference>
<dbReference type="GO" id="GO:0005886">
    <property type="term" value="C:plasma membrane"/>
    <property type="evidence" value="ECO:0007669"/>
    <property type="project" value="UniProtKB-SubCell"/>
</dbReference>
<keyword evidence="3" id="KW-0547">Nucleotide-binding</keyword>
<dbReference type="InterPro" id="IPR017871">
    <property type="entry name" value="ABC_transporter-like_CS"/>
</dbReference>
<sequence length="529" mass="60201">MKSYIKIVKAMFSGNKRVLAEAFSVMVILLALEMTIPVCVNKMIDSLAVENGIVTFLGGIFLFACAYGIVCFLSALNTKLYIRIGNQLLWNMREQIYKVLWYSGYMENVQKKKDKFKFVLSNQAYTAFAIAVIYSIGGFTNLLSMLAFLVIVFLYSVPVGMTLIICIFVTLVVSFFTGKKILEGYETCNVMQEKDTSQIYETVDMVEVTRSNGLEDYYLKKNKMIHDNFLHLLETAESRSAFCETVESSLHSLIYIVVAGVLLLSTNFNGGTLVTILFLTNLLLEVSQRVQRQLQVIIKNIPVFDNVVELMEIPLESGRKLEKVENITFENVSFQIEERSIFKNLNFSVQEGQNILIQGENGSGKSSLLKMILGFYKPTGGTIYINGISVEAYDCKTFYKEICYISQEEMLLNESVEDYLRYAAHADLKADNIEQMRRKVKLRPEIKNIEENGATLSGGEKKKLLMLKWLLNPSTSFVILDEIDAGLDDETKVVLKELEKELLKDRKKIVMKISHIDEDMDGYDQIIRL</sequence>
<dbReference type="PROSITE" id="PS00211">
    <property type="entry name" value="ABC_TRANSPORTER_1"/>
    <property type="match status" value="1"/>
</dbReference>
<gene>
    <name evidence="10" type="ORF">RIL183_10561</name>
</gene>
<dbReference type="Gene3D" id="3.40.50.300">
    <property type="entry name" value="P-loop containing nucleotide triphosphate hydrolases"/>
    <property type="match status" value="1"/>
</dbReference>
<evidence type="ECO:0000256" key="1">
    <source>
        <dbReference type="ARBA" id="ARBA00004651"/>
    </source>
</evidence>
<evidence type="ECO:0000256" key="6">
    <source>
        <dbReference type="ARBA" id="ARBA00023136"/>
    </source>
</evidence>
<organism evidence="10 11">
    <name type="scientific">Roseburia inulinivorans</name>
    <dbReference type="NCBI Taxonomy" id="360807"/>
    <lineage>
        <taxon>Bacteria</taxon>
        <taxon>Bacillati</taxon>
        <taxon>Bacillota</taxon>
        <taxon>Clostridia</taxon>
        <taxon>Lachnospirales</taxon>
        <taxon>Lachnospiraceae</taxon>
        <taxon>Roseburia</taxon>
    </lineage>
</organism>
<dbReference type="PROSITE" id="PS50893">
    <property type="entry name" value="ABC_TRANSPORTER_2"/>
    <property type="match status" value="1"/>
</dbReference>
<evidence type="ECO:0000313" key="11">
    <source>
        <dbReference type="Proteomes" id="UP000049828"/>
    </source>
</evidence>
<evidence type="ECO:0008006" key="12">
    <source>
        <dbReference type="Google" id="ProtNLM"/>
    </source>
</evidence>
<dbReference type="Gene3D" id="1.20.1560.10">
    <property type="entry name" value="ABC transporter type 1, transmembrane domain"/>
    <property type="match status" value="1"/>
</dbReference>
<dbReference type="PANTHER" id="PTHR24221:SF654">
    <property type="entry name" value="ATP-BINDING CASSETTE SUB-FAMILY B MEMBER 6"/>
    <property type="match status" value="1"/>
</dbReference>
<dbReference type="GO" id="GO:0005524">
    <property type="term" value="F:ATP binding"/>
    <property type="evidence" value="ECO:0007669"/>
    <property type="project" value="UniProtKB-KW"/>
</dbReference>
<name>A0A0M6X0D8_9FIRM</name>
<accession>A0A0M6X0D8</accession>
<dbReference type="InterPro" id="IPR003439">
    <property type="entry name" value="ABC_transporter-like_ATP-bd"/>
</dbReference>
<feature type="transmembrane region" description="Helical" evidence="7">
    <location>
        <begin position="143"/>
        <end position="176"/>
    </location>
</feature>
<evidence type="ECO:0000256" key="3">
    <source>
        <dbReference type="ARBA" id="ARBA00022741"/>
    </source>
</evidence>
<dbReference type="PROSITE" id="PS50929">
    <property type="entry name" value="ABC_TM1F"/>
    <property type="match status" value="1"/>
</dbReference>
<evidence type="ECO:0000256" key="7">
    <source>
        <dbReference type="SAM" id="Phobius"/>
    </source>
</evidence>
<comment type="subcellular location">
    <subcellularLocation>
        <location evidence="1">Cell membrane</location>
        <topology evidence="1">Multi-pass membrane protein</topology>
    </subcellularLocation>
</comment>
<dbReference type="GO" id="GO:0140359">
    <property type="term" value="F:ABC-type transporter activity"/>
    <property type="evidence" value="ECO:0007669"/>
    <property type="project" value="InterPro"/>
</dbReference>
<evidence type="ECO:0000256" key="2">
    <source>
        <dbReference type="ARBA" id="ARBA00022692"/>
    </source>
</evidence>
<feature type="transmembrane region" description="Helical" evidence="7">
    <location>
        <begin position="56"/>
        <end position="76"/>
    </location>
</feature>
<evidence type="ECO:0000256" key="5">
    <source>
        <dbReference type="ARBA" id="ARBA00022989"/>
    </source>
</evidence>
<keyword evidence="4" id="KW-0067">ATP-binding</keyword>
<dbReference type="EMBL" id="CVRS01000131">
    <property type="protein sequence ID" value="CRL43442.1"/>
    <property type="molecule type" value="Genomic_DNA"/>
</dbReference>
<dbReference type="InterPro" id="IPR027417">
    <property type="entry name" value="P-loop_NTPase"/>
</dbReference>
<keyword evidence="2 7" id="KW-0812">Transmembrane</keyword>
<reference evidence="11" key="1">
    <citation type="submission" date="2015-05" db="EMBL/GenBank/DDBJ databases">
        <authorList>
            <consortium name="Pathogen Informatics"/>
        </authorList>
    </citation>
    <scope>NUCLEOTIDE SEQUENCE [LARGE SCALE GENOMIC DNA]</scope>
    <source>
        <strain evidence="11">L1-83</strain>
    </source>
</reference>
<dbReference type="PANTHER" id="PTHR24221">
    <property type="entry name" value="ATP-BINDING CASSETTE SUB-FAMILY B"/>
    <property type="match status" value="1"/>
</dbReference>
<dbReference type="SMART" id="SM00382">
    <property type="entry name" value="AAA"/>
    <property type="match status" value="1"/>
</dbReference>